<name>A0A3N4GRJ0_9ACTN</name>
<organism evidence="1 2">
    <name type="scientific">Gordonia oryzae</name>
    <dbReference type="NCBI Taxonomy" id="2487349"/>
    <lineage>
        <taxon>Bacteria</taxon>
        <taxon>Bacillati</taxon>
        <taxon>Actinomycetota</taxon>
        <taxon>Actinomycetes</taxon>
        <taxon>Mycobacteriales</taxon>
        <taxon>Gordoniaceae</taxon>
        <taxon>Gordonia</taxon>
    </lineage>
</organism>
<comment type="caution">
    <text evidence="1">The sequence shown here is derived from an EMBL/GenBank/DDBJ whole genome shotgun (WGS) entry which is preliminary data.</text>
</comment>
<gene>
    <name evidence="1" type="ORF">EF294_07120</name>
</gene>
<accession>A0A3N4GRJ0</accession>
<keyword evidence="2" id="KW-1185">Reference proteome</keyword>
<dbReference type="EMBL" id="RKMH01000004">
    <property type="protein sequence ID" value="RPA64855.1"/>
    <property type="molecule type" value="Genomic_DNA"/>
</dbReference>
<sequence>MPQETYLLFDEFLRRFGLFSITELPMPIRIRIAYFTNSNLWAEILRPPGWIQDKTEQLMPPRRRD</sequence>
<reference evidence="1 2" key="1">
    <citation type="submission" date="2018-11" db="EMBL/GenBank/DDBJ databases">
        <title>Draft genome sequence of Gordonia sp. RS15-1S isolated from rice stems.</title>
        <authorList>
            <person name="Muangham S."/>
        </authorList>
    </citation>
    <scope>NUCLEOTIDE SEQUENCE [LARGE SCALE GENOMIC DNA]</scope>
    <source>
        <strain evidence="1 2">RS15-1S</strain>
    </source>
</reference>
<evidence type="ECO:0000313" key="2">
    <source>
        <dbReference type="Proteomes" id="UP000267536"/>
    </source>
</evidence>
<evidence type="ECO:0000313" key="1">
    <source>
        <dbReference type="EMBL" id="RPA64855.1"/>
    </source>
</evidence>
<protein>
    <submittedName>
        <fullName evidence="1">Uncharacterized protein</fullName>
    </submittedName>
</protein>
<dbReference type="AlphaFoldDB" id="A0A3N4GRJ0"/>
<dbReference type="Proteomes" id="UP000267536">
    <property type="component" value="Unassembled WGS sequence"/>
</dbReference>
<proteinExistence type="predicted"/>